<gene>
    <name evidence="1" type="ORF">BCR38DRAFT_415598</name>
</gene>
<dbReference type="SUPFAM" id="SSF54637">
    <property type="entry name" value="Thioesterase/thiol ester dehydrase-isomerase"/>
    <property type="match status" value="1"/>
</dbReference>
<dbReference type="Gene3D" id="3.10.129.10">
    <property type="entry name" value="Hotdog Thioesterase"/>
    <property type="match status" value="1"/>
</dbReference>
<dbReference type="InterPro" id="IPR050563">
    <property type="entry name" value="4-hydroxybenzoyl-CoA_TE"/>
</dbReference>
<dbReference type="Proteomes" id="UP000193689">
    <property type="component" value="Unassembled WGS sequence"/>
</dbReference>
<dbReference type="PANTHER" id="PTHR31793">
    <property type="entry name" value="4-HYDROXYBENZOYL-COA THIOESTERASE FAMILY MEMBER"/>
    <property type="match status" value="1"/>
</dbReference>
<dbReference type="InParanoid" id="A0A1Y2EHC3"/>
<dbReference type="RefSeq" id="XP_040720555.1">
    <property type="nucleotide sequence ID" value="XM_040859032.1"/>
</dbReference>
<dbReference type="GO" id="GO:0047617">
    <property type="term" value="F:fatty acyl-CoA hydrolase activity"/>
    <property type="evidence" value="ECO:0007669"/>
    <property type="project" value="TreeGrafter"/>
</dbReference>
<dbReference type="PANTHER" id="PTHR31793:SF39">
    <property type="entry name" value="THIOESTERASE_THIOL ESTER DEHYDRASE-ISOMERASE"/>
    <property type="match status" value="1"/>
</dbReference>
<comment type="caution">
    <text evidence="1">The sequence shown here is derived from an EMBL/GenBank/DDBJ whole genome shotgun (WGS) entry which is preliminary data.</text>
</comment>
<name>A0A1Y2EHC3_9PEZI</name>
<dbReference type="OrthoDB" id="5538558at2759"/>
<dbReference type="AlphaFoldDB" id="A0A1Y2EHC3"/>
<dbReference type="STRING" id="1141098.A0A1Y2EHC3"/>
<dbReference type="Pfam" id="PF13279">
    <property type="entry name" value="4HBT_2"/>
    <property type="match status" value="1"/>
</dbReference>
<dbReference type="EMBL" id="MCFJ01000001">
    <property type="protein sequence ID" value="ORY70963.1"/>
    <property type="molecule type" value="Genomic_DNA"/>
</dbReference>
<accession>A0A1Y2EHC3</accession>
<organism evidence="1 2">
    <name type="scientific">Pseudomassariella vexata</name>
    <dbReference type="NCBI Taxonomy" id="1141098"/>
    <lineage>
        <taxon>Eukaryota</taxon>
        <taxon>Fungi</taxon>
        <taxon>Dikarya</taxon>
        <taxon>Ascomycota</taxon>
        <taxon>Pezizomycotina</taxon>
        <taxon>Sordariomycetes</taxon>
        <taxon>Xylariomycetidae</taxon>
        <taxon>Amphisphaeriales</taxon>
        <taxon>Pseudomassariaceae</taxon>
        <taxon>Pseudomassariella</taxon>
    </lineage>
</organism>
<keyword evidence="2" id="KW-1185">Reference proteome</keyword>
<sequence>MDSFQHVNNTNYIRYAESSRVNWITHFACADPTHGAEWRDLMRPRTTGLIMKSIKADYKFPIIYPDTISVYHKLRSLPSATDTSLILDCVILSHKHRRVAARTEEDIVIYDYKAGKKTTVPPFVLDVFRDTWRQQEEATSKARDRIWGLLGEVEALEKETWDCEGAVEDLGATGGKS</sequence>
<evidence type="ECO:0000313" key="2">
    <source>
        <dbReference type="Proteomes" id="UP000193689"/>
    </source>
</evidence>
<protein>
    <submittedName>
        <fullName evidence="1">Thioesterase-like superfamily-domain-containing protein</fullName>
    </submittedName>
</protein>
<dbReference type="GeneID" id="63775244"/>
<dbReference type="CDD" id="cd00586">
    <property type="entry name" value="4HBT"/>
    <property type="match status" value="1"/>
</dbReference>
<proteinExistence type="predicted"/>
<dbReference type="InterPro" id="IPR029069">
    <property type="entry name" value="HotDog_dom_sf"/>
</dbReference>
<reference evidence="1 2" key="1">
    <citation type="submission" date="2016-07" db="EMBL/GenBank/DDBJ databases">
        <title>Pervasive Adenine N6-methylation of Active Genes in Fungi.</title>
        <authorList>
            <consortium name="DOE Joint Genome Institute"/>
            <person name="Mondo S.J."/>
            <person name="Dannebaum R.O."/>
            <person name="Kuo R.C."/>
            <person name="Labutti K."/>
            <person name="Haridas S."/>
            <person name="Kuo A."/>
            <person name="Salamov A."/>
            <person name="Ahrendt S.R."/>
            <person name="Lipzen A."/>
            <person name="Sullivan W."/>
            <person name="Andreopoulos W.B."/>
            <person name="Clum A."/>
            <person name="Lindquist E."/>
            <person name="Daum C."/>
            <person name="Ramamoorthy G.K."/>
            <person name="Gryganskyi A."/>
            <person name="Culley D."/>
            <person name="Magnuson J.K."/>
            <person name="James T.Y."/>
            <person name="O'Malley M.A."/>
            <person name="Stajich J.E."/>
            <person name="Spatafora J.W."/>
            <person name="Visel A."/>
            <person name="Grigoriev I.V."/>
        </authorList>
    </citation>
    <scope>NUCLEOTIDE SEQUENCE [LARGE SCALE GENOMIC DNA]</scope>
    <source>
        <strain evidence="1 2">CBS 129021</strain>
    </source>
</reference>
<evidence type="ECO:0000313" key="1">
    <source>
        <dbReference type="EMBL" id="ORY70963.1"/>
    </source>
</evidence>